<sequence length="2088" mass="233987">MSAKWRALQHRHRYTYNAVVFPNSYIEYFNLLRSRGSCAKFFSELNGLVSLNSIYAQVNRAKDLASAFGDLLARGDEALVSEVSKLYLEILFLENSLPLHRTLVSALAKSRNFQSVIGGCFRALCDEYGGGKRKRFCVSRAALSIISMPKLGYLVDVVEECAVLTARDIVFSLNGVVSETNGWARPSPIVMEQCQEAFSCSYYLLQRFPSKFKDFCGSWSSLHAADSNVLAMSLTVVLSILKSSSFSRDCFVAAGVSFCAALQVCLTPQELGLVIIQGIFHQIVCSSGTNCEIEFRSAINKVPYRGDVYSDINNLSALSRLCLIRGILTAVSRTVLNTHFAISTSNLKGNLGHMNIGNIGRTILCDGILPELCNYCENPTDSHFNFHALTVMQICFQQIKTSILANLTGPGESYEPISEEMGTRVLRIIWNNLEDPLSQTVKQVHLIFDLFLDIHSTLRWSEGSEKIKSFLKKIASDLLHLGPRSKGRYVPLASLTKRLGAKTMLEMSPDLLFKTVHAYCDDDRALLAPILYGLASGVSKLRTNLNTYALPVVLEVDVDSIFSMLAFISVGPSGDENRVLRPEHSCANIDLTVEQKVAILVSLLKVSRSLALLEGDIDWCTDGGLKTKYFGHYALVYIKGIKFEVLVEWLVLALTHVDESLRVDAAETLFLNPKTSSMPSHLELTLLKQAVPLNMRCCSTAFQMKWTSLFRKFFSRVRTALERQCKQGVWQPLDHCNTGEKQPVNGIEESEAKRAKASGSFPPERGIYPYNKGITLPDSTLLLVGSIIDSWDKLRESSFRILLHFPTPLPGISDEDTVQNVITWAKKLVGSPRVRESDAGALTLRLIFRKCCCYEGERDLSEACKNSFVHGVLLALRYTFEELDFNSGVVLSNILELRNSLQKLLEFVLRITSLALWVVSADAWYLPEDMDEMGGDETFMLEVQDEVDVETSSFEHEEKNSKLLQNSRLSEQIVMVGCWLAMKEVSLLLGTIIRKIPLPSDSETLDSDGTYSDAVDVLTSTSGAMLDVGQLETIGNHFLEVLLKMKHNGAIDKTRAGFTALCNRLLCSNDPRLCKLTESWMEQLMERTVAKGQVVDDLLRRSAGIPAAFTALFLSEPEGAPKKLLPRALRWLIDVAKQSLLDPNENNSPNGELCLFPSTKLDQDSECTRPPEMNVSEKASKIREEGVISTVHAFNVLRAAFNDTNLATDTSGFSAEALIVSIRSFSSPYWEVRNSACLAYTALVRRMIGFLNVQKRDSARRAITGIEFFNRYPSLHPFLFEELKFATELLRDGSHGHSGSNLAKLVHPSLCPILILLSRLKPSTIAIENGDELDPFLFMPFIRRCSTQSNLRVRLLASRAITGLVSNEKLPTILFDIASELPCIDYQETTAPGSSISLDKSKGSHHASFNWIHGILLQLSSLLNSNCRNLVDLSKKDQILGNLIEVLSKCSWIASPKWCPCPILNASFLMVLDRILSITRGCNTRSFYATCNLVMELSTECLDVEASYGLLYYDPTIAELRKQAAISYFSCVFQSSEEVAGEAFHMPPQCSPLDSKFLKKSEMDKALPGLLEMLVRSLSDSASEVRLATLKWLFKFLNSTKSDIESHALSSSEVVVIQHWASTNLHTTLLKLLDLEKHHRCSYYILRILFIWNLQQFQNARDDRCTKAIYIGGMDCDSVFLLWDKLISLYQLTRHAKTRETLICCMGVCVKRFVGLFSSSVLFDVEKKRLSEHSESEQMEELAILYGRIFFFTNLIKKHSASSEPVNMRKAVAESIIASGLLEQAELVGSTVFTSQIPPENPCSCFEPKAAVNMYARQILDIWFTCIMLLEDEDDGVRQSVAMDVQRCFTHKKYERNSVAGVVPTQVENVIASSFEYLSSIFGHWVEYFDYLLHWMLKATNYEASNGDLVRRVFDKEIDNHHEEKLLISQICCSHLEKLPTSKSWPVDLLDKQKFGNYLRKWRLRFFHQLKSFTKDHIDKQSSVYWAGGVGNHKDAFLLIYANLLGFYALSNCIFSGKIEDGTSLLSDIAELGRTINPYLRNPLVSNLYLLAVKSHEETIGVTIANPVAGSGEDVTSWDGFDPYFLLR</sequence>
<dbReference type="Pfam" id="PF25150">
    <property type="entry name" value="TPR_Trm732"/>
    <property type="match status" value="1"/>
</dbReference>
<dbReference type="PANTHER" id="PTHR14387">
    <property type="entry name" value="THADA/DEATH RECEPTOR INTERACTING PROTEIN"/>
    <property type="match status" value="1"/>
</dbReference>
<feature type="domain" description="tRNA (32-2'-O)-methyltransferase regulator THADA-like TPR repeats region" evidence="4">
    <location>
        <begin position="529"/>
        <end position="726"/>
    </location>
</feature>
<feature type="domain" description="tRNA (32-2'-O)-methyltransferase regulator THADA-like C-terminal TPR repeats region" evidence="5">
    <location>
        <begin position="1233"/>
        <end position="1421"/>
    </location>
</feature>
<gene>
    <name evidence="6" type="ORF">FNV43_RR14475</name>
</gene>
<dbReference type="Pfam" id="PF25151">
    <property type="entry name" value="TPR_Trm732_C"/>
    <property type="match status" value="1"/>
</dbReference>
<evidence type="ECO:0000259" key="4">
    <source>
        <dbReference type="Pfam" id="PF25150"/>
    </source>
</evidence>
<evidence type="ECO:0000313" key="7">
    <source>
        <dbReference type="Proteomes" id="UP000796880"/>
    </source>
</evidence>
<dbReference type="GO" id="GO:0030488">
    <property type="term" value="P:tRNA methylation"/>
    <property type="evidence" value="ECO:0007669"/>
    <property type="project" value="TreeGrafter"/>
</dbReference>
<evidence type="ECO:0000259" key="5">
    <source>
        <dbReference type="Pfam" id="PF25151"/>
    </source>
</evidence>
<dbReference type="Proteomes" id="UP000796880">
    <property type="component" value="Unassembled WGS sequence"/>
</dbReference>
<dbReference type="InterPro" id="IPR056843">
    <property type="entry name" value="THADA-like_TPR"/>
</dbReference>
<dbReference type="OrthoDB" id="73997at2759"/>
<evidence type="ECO:0000313" key="6">
    <source>
        <dbReference type="EMBL" id="KAF3444782.1"/>
    </source>
</evidence>
<evidence type="ECO:0000259" key="3">
    <source>
        <dbReference type="Pfam" id="PF10350"/>
    </source>
</evidence>
<feature type="domain" description="DUF2428" evidence="3">
    <location>
        <begin position="901"/>
        <end position="1231"/>
    </location>
</feature>
<keyword evidence="7" id="KW-1185">Reference proteome</keyword>
<dbReference type="PANTHER" id="PTHR14387:SF0">
    <property type="entry name" value="DUF2428 DOMAIN-CONTAINING PROTEIN"/>
    <property type="match status" value="1"/>
</dbReference>
<comment type="caution">
    <text evidence="6">The sequence shown here is derived from an EMBL/GenBank/DDBJ whole genome shotgun (WGS) entry which is preliminary data.</text>
</comment>
<dbReference type="InterPro" id="IPR051954">
    <property type="entry name" value="tRNA_methyltransferase_THADA"/>
</dbReference>
<name>A0A8K0H2V7_9ROSA</name>
<accession>A0A8K0H2V7</accession>
<dbReference type="InterPro" id="IPR016024">
    <property type="entry name" value="ARM-type_fold"/>
</dbReference>
<dbReference type="EMBL" id="VOIH02000006">
    <property type="protein sequence ID" value="KAF3444782.1"/>
    <property type="molecule type" value="Genomic_DNA"/>
</dbReference>
<proteinExistence type="inferred from homology"/>
<evidence type="ECO:0000256" key="2">
    <source>
        <dbReference type="ARBA" id="ARBA00022694"/>
    </source>
</evidence>
<dbReference type="GO" id="GO:0005829">
    <property type="term" value="C:cytosol"/>
    <property type="evidence" value="ECO:0007669"/>
    <property type="project" value="TreeGrafter"/>
</dbReference>
<comment type="similarity">
    <text evidence="1">Belongs to the THADA family.</text>
</comment>
<protein>
    <recommendedName>
        <fullName evidence="8">Thyroid adenoma-associated protein homolog</fullName>
    </recommendedName>
</protein>
<keyword evidence="2" id="KW-0819">tRNA processing</keyword>
<reference evidence="6" key="1">
    <citation type="submission" date="2020-03" db="EMBL/GenBank/DDBJ databases">
        <title>A high-quality chromosome-level genome assembly of a woody plant with both climbing and erect habits, Rhamnella rubrinervis.</title>
        <authorList>
            <person name="Lu Z."/>
            <person name="Yang Y."/>
            <person name="Zhu X."/>
            <person name="Sun Y."/>
        </authorList>
    </citation>
    <scope>NUCLEOTIDE SEQUENCE</scope>
    <source>
        <strain evidence="6">BYM</strain>
        <tissue evidence="6">Leaf</tissue>
    </source>
</reference>
<dbReference type="Pfam" id="PF10350">
    <property type="entry name" value="DUF2428"/>
    <property type="match status" value="1"/>
</dbReference>
<organism evidence="6 7">
    <name type="scientific">Rhamnella rubrinervis</name>
    <dbReference type="NCBI Taxonomy" id="2594499"/>
    <lineage>
        <taxon>Eukaryota</taxon>
        <taxon>Viridiplantae</taxon>
        <taxon>Streptophyta</taxon>
        <taxon>Embryophyta</taxon>
        <taxon>Tracheophyta</taxon>
        <taxon>Spermatophyta</taxon>
        <taxon>Magnoliopsida</taxon>
        <taxon>eudicotyledons</taxon>
        <taxon>Gunneridae</taxon>
        <taxon>Pentapetalae</taxon>
        <taxon>rosids</taxon>
        <taxon>fabids</taxon>
        <taxon>Rosales</taxon>
        <taxon>Rhamnaceae</taxon>
        <taxon>rhamnoid group</taxon>
        <taxon>Rhamneae</taxon>
        <taxon>Rhamnella</taxon>
    </lineage>
</organism>
<dbReference type="InterPro" id="IPR056842">
    <property type="entry name" value="THADA-like_TPR_C"/>
</dbReference>
<dbReference type="InterPro" id="IPR019442">
    <property type="entry name" value="THADA/TRM732_DUF2428"/>
</dbReference>
<evidence type="ECO:0008006" key="8">
    <source>
        <dbReference type="Google" id="ProtNLM"/>
    </source>
</evidence>
<evidence type="ECO:0000256" key="1">
    <source>
        <dbReference type="ARBA" id="ARBA00010409"/>
    </source>
</evidence>
<dbReference type="SUPFAM" id="SSF48371">
    <property type="entry name" value="ARM repeat"/>
    <property type="match status" value="1"/>
</dbReference>